<evidence type="ECO:0000313" key="2">
    <source>
        <dbReference type="EMBL" id="MBF9072416.1"/>
    </source>
</evidence>
<feature type="transmembrane region" description="Helical" evidence="1">
    <location>
        <begin position="147"/>
        <end position="176"/>
    </location>
</feature>
<gene>
    <name evidence="2" type="ORF">I2501_30770</name>
</gene>
<accession>A0A931B976</accession>
<reference evidence="2" key="1">
    <citation type="submission" date="2020-11" db="EMBL/GenBank/DDBJ databases">
        <title>Isolation and identification of active actinomycetes.</title>
        <authorList>
            <person name="Yu B."/>
        </authorList>
    </citation>
    <scope>NUCLEOTIDE SEQUENCE</scope>
    <source>
        <strain evidence="2">NEAU-YB345</strain>
    </source>
</reference>
<feature type="transmembrane region" description="Helical" evidence="1">
    <location>
        <begin position="21"/>
        <end position="39"/>
    </location>
</feature>
<keyword evidence="3" id="KW-1185">Reference proteome</keyword>
<comment type="caution">
    <text evidence="2">The sequence shown here is derived from an EMBL/GenBank/DDBJ whole genome shotgun (WGS) entry which is preliminary data.</text>
</comment>
<dbReference type="PANTHER" id="PTHR36832">
    <property type="entry name" value="SLR1174 PROTEIN-RELATED"/>
    <property type="match status" value="1"/>
</dbReference>
<keyword evidence="1" id="KW-1133">Transmembrane helix</keyword>
<evidence type="ECO:0000313" key="3">
    <source>
        <dbReference type="Proteomes" id="UP000657385"/>
    </source>
</evidence>
<feature type="transmembrane region" description="Helical" evidence="1">
    <location>
        <begin position="116"/>
        <end position="135"/>
    </location>
</feature>
<feature type="transmembrane region" description="Helical" evidence="1">
    <location>
        <begin position="59"/>
        <end position="78"/>
    </location>
</feature>
<keyword evidence="1" id="KW-0812">Transmembrane</keyword>
<dbReference type="AlphaFoldDB" id="A0A931B976"/>
<keyword evidence="1" id="KW-0472">Membrane</keyword>
<dbReference type="InterPro" id="IPR010390">
    <property type="entry name" value="ABC-2_transporter-like"/>
</dbReference>
<organism evidence="2 3">
    <name type="scientific">Streptacidiphilus fuscans</name>
    <dbReference type="NCBI Taxonomy" id="2789292"/>
    <lineage>
        <taxon>Bacteria</taxon>
        <taxon>Bacillati</taxon>
        <taxon>Actinomycetota</taxon>
        <taxon>Actinomycetes</taxon>
        <taxon>Kitasatosporales</taxon>
        <taxon>Streptomycetaceae</taxon>
        <taxon>Streptacidiphilus</taxon>
    </lineage>
</organism>
<dbReference type="EMBL" id="JADPRT010000016">
    <property type="protein sequence ID" value="MBF9072416.1"/>
    <property type="molecule type" value="Genomic_DNA"/>
</dbReference>
<feature type="transmembrane region" description="Helical" evidence="1">
    <location>
        <begin position="232"/>
        <end position="253"/>
    </location>
</feature>
<proteinExistence type="predicted"/>
<dbReference type="Pfam" id="PF06182">
    <property type="entry name" value="ABC2_membrane_6"/>
    <property type="match status" value="1"/>
</dbReference>
<feature type="transmembrane region" description="Helical" evidence="1">
    <location>
        <begin position="183"/>
        <end position="204"/>
    </location>
</feature>
<dbReference type="PANTHER" id="PTHR36832:SF2">
    <property type="entry name" value="INTEGRAL MEMBRANE PROTEIN"/>
    <property type="match status" value="1"/>
</dbReference>
<sequence>MYAAVCARGFRRYSTYRAATWARVTTNTVFGFILAYTYLALWQVRPHLGGYDLSAALTYVWLGQALFAFLCMGGMGVLDDLQTRITKGDIAVDLFRPVDQQAWWLAVDLGRGGYQLLANGVVPMLVGGLCFDLRLPQGGLGPTVATWAAFAVSIVLALLVSYALRFLVALTAFWLLDGRGVQMIYYLTCNFFGGFFLPITLFPAPLEELARALPFVSLFQVPADVFLQRYDAVGTLAALGVQAAWAVVLLGVGRVVQARAVRKVVVQGG</sequence>
<evidence type="ECO:0000256" key="1">
    <source>
        <dbReference type="SAM" id="Phobius"/>
    </source>
</evidence>
<dbReference type="RefSeq" id="WP_196197580.1">
    <property type="nucleotide sequence ID" value="NZ_JADPRT010000016.1"/>
</dbReference>
<dbReference type="Proteomes" id="UP000657385">
    <property type="component" value="Unassembled WGS sequence"/>
</dbReference>
<name>A0A931B976_9ACTN</name>
<protein>
    <submittedName>
        <fullName evidence="2">ABC-2 family transporter protein</fullName>
    </submittedName>
</protein>